<reference evidence="2" key="2">
    <citation type="submission" date="2020-09" db="EMBL/GenBank/DDBJ databases">
        <authorList>
            <person name="Sun Q."/>
            <person name="Zhou Y."/>
        </authorList>
    </citation>
    <scope>NUCLEOTIDE SEQUENCE</scope>
    <source>
        <strain evidence="2">CGMCC 1.12214</strain>
    </source>
</reference>
<evidence type="ECO:0000313" key="2">
    <source>
        <dbReference type="EMBL" id="GGH10028.1"/>
    </source>
</evidence>
<proteinExistence type="predicted"/>
<dbReference type="Gene3D" id="3.20.19.10">
    <property type="entry name" value="Aconitase, domain 4"/>
    <property type="match status" value="1"/>
</dbReference>
<dbReference type="GO" id="GO:0016829">
    <property type="term" value="F:lyase activity"/>
    <property type="evidence" value="ECO:0007669"/>
    <property type="project" value="UniProtKB-KW"/>
</dbReference>
<dbReference type="Proteomes" id="UP000603912">
    <property type="component" value="Unassembled WGS sequence"/>
</dbReference>
<dbReference type="InterPro" id="IPR050075">
    <property type="entry name" value="LeuD"/>
</dbReference>
<dbReference type="PANTHER" id="PTHR43345:SF2">
    <property type="entry name" value="3-ISOPROPYLMALATE DEHYDRATASE SMALL SUBUNIT 1"/>
    <property type="match status" value="1"/>
</dbReference>
<comment type="caution">
    <text evidence="2">The sequence shown here is derived from an EMBL/GenBank/DDBJ whole genome shotgun (WGS) entry which is preliminary data.</text>
</comment>
<dbReference type="AlphaFoldDB" id="A0A917MIB3"/>
<dbReference type="SUPFAM" id="SSF52016">
    <property type="entry name" value="LeuD/IlvD-like"/>
    <property type="match status" value="1"/>
</dbReference>
<protein>
    <submittedName>
        <fullName evidence="2">3-isopropylmalate dehydratase</fullName>
    </submittedName>
</protein>
<dbReference type="InterPro" id="IPR015928">
    <property type="entry name" value="Aconitase/3IPM_dehydase_swvl"/>
</dbReference>
<gene>
    <name evidence="2" type="ORF">GCM10007036_06370</name>
</gene>
<sequence>MALKPLRGRVAFVFDEENFDVDQIVGVKNIKITDVDELAKVAMLSYDPDFHGKVKPGDVIVGAHNFGYGHPHYPPMRAMRHLGVTGVIAESFSPGYWRGEISMGFPQASCPGILSLVDRWDEIEVDWDANLVRNLTKGTSLPMEPLSYADREMLDAGGLVPYLKRPIAAV</sequence>
<reference evidence="2" key="1">
    <citation type="journal article" date="2014" name="Int. J. Syst. Evol. Microbiol.">
        <title>Complete genome sequence of Corynebacterium casei LMG S-19264T (=DSM 44701T), isolated from a smear-ripened cheese.</title>
        <authorList>
            <consortium name="US DOE Joint Genome Institute (JGI-PGF)"/>
            <person name="Walter F."/>
            <person name="Albersmeier A."/>
            <person name="Kalinowski J."/>
            <person name="Ruckert C."/>
        </authorList>
    </citation>
    <scope>NUCLEOTIDE SEQUENCE</scope>
    <source>
        <strain evidence="2">CGMCC 1.12214</strain>
    </source>
</reference>
<organism evidence="2 3">
    <name type="scientific">Alsobacter metallidurans</name>
    <dbReference type="NCBI Taxonomy" id="340221"/>
    <lineage>
        <taxon>Bacteria</taxon>
        <taxon>Pseudomonadati</taxon>
        <taxon>Pseudomonadota</taxon>
        <taxon>Alphaproteobacteria</taxon>
        <taxon>Hyphomicrobiales</taxon>
        <taxon>Alsobacteraceae</taxon>
        <taxon>Alsobacter</taxon>
    </lineage>
</organism>
<dbReference type="EMBL" id="BMES01000001">
    <property type="protein sequence ID" value="GGH10028.1"/>
    <property type="molecule type" value="Genomic_DNA"/>
</dbReference>
<name>A0A917MIB3_9HYPH</name>
<keyword evidence="1" id="KW-0456">Lyase</keyword>
<dbReference type="RefSeq" id="WP_188516273.1">
    <property type="nucleotide sequence ID" value="NZ_BMES01000001.1"/>
</dbReference>
<dbReference type="PANTHER" id="PTHR43345">
    <property type="entry name" value="3-ISOPROPYLMALATE DEHYDRATASE SMALL SUBUNIT 2-RELATED-RELATED"/>
    <property type="match status" value="1"/>
</dbReference>
<accession>A0A917MIB3</accession>
<evidence type="ECO:0000313" key="3">
    <source>
        <dbReference type="Proteomes" id="UP000603912"/>
    </source>
</evidence>
<keyword evidence="3" id="KW-1185">Reference proteome</keyword>
<evidence type="ECO:0000256" key="1">
    <source>
        <dbReference type="ARBA" id="ARBA00023239"/>
    </source>
</evidence>